<dbReference type="EMBL" id="QEKI01000004">
    <property type="protein sequence ID" value="PVY41710.1"/>
    <property type="molecule type" value="Genomic_DNA"/>
</dbReference>
<dbReference type="RefSeq" id="WP_116542768.1">
    <property type="nucleotide sequence ID" value="NZ_QEKI01000004.1"/>
</dbReference>
<dbReference type="Gene3D" id="2.60.40.10">
    <property type="entry name" value="Immunoglobulins"/>
    <property type="match status" value="1"/>
</dbReference>
<reference evidence="3 4" key="1">
    <citation type="submission" date="2018-04" db="EMBL/GenBank/DDBJ databases">
        <title>Genomic Encyclopedia of Type Strains, Phase IV (KMG-IV): sequencing the most valuable type-strain genomes for metagenomic binning, comparative biology and taxonomic classification.</title>
        <authorList>
            <person name="Goeker M."/>
        </authorList>
    </citation>
    <scope>NUCLEOTIDE SEQUENCE [LARGE SCALE GENOMIC DNA]</scope>
    <source>
        <strain evidence="3 4">DSM 100231</strain>
    </source>
</reference>
<dbReference type="SUPFAM" id="SSF49299">
    <property type="entry name" value="PKD domain"/>
    <property type="match status" value="1"/>
</dbReference>
<evidence type="ECO:0000256" key="1">
    <source>
        <dbReference type="SAM" id="SignalP"/>
    </source>
</evidence>
<feature type="signal peptide" evidence="1">
    <location>
        <begin position="1"/>
        <end position="25"/>
    </location>
</feature>
<dbReference type="PROSITE" id="PS50093">
    <property type="entry name" value="PKD"/>
    <property type="match status" value="1"/>
</dbReference>
<dbReference type="Proteomes" id="UP000245466">
    <property type="component" value="Unassembled WGS sequence"/>
</dbReference>
<organism evidence="3 4">
    <name type="scientific">Pontibacter virosus</name>
    <dbReference type="NCBI Taxonomy" id="1765052"/>
    <lineage>
        <taxon>Bacteria</taxon>
        <taxon>Pseudomonadati</taxon>
        <taxon>Bacteroidota</taxon>
        <taxon>Cytophagia</taxon>
        <taxon>Cytophagales</taxon>
        <taxon>Hymenobacteraceae</taxon>
        <taxon>Pontibacter</taxon>
    </lineage>
</organism>
<evidence type="ECO:0000313" key="3">
    <source>
        <dbReference type="EMBL" id="PVY41710.1"/>
    </source>
</evidence>
<dbReference type="AlphaFoldDB" id="A0A2U1AZ50"/>
<protein>
    <recommendedName>
        <fullName evidence="2">PKD domain-containing protein</fullName>
    </recommendedName>
</protein>
<feature type="domain" description="PKD" evidence="2">
    <location>
        <begin position="72"/>
        <end position="123"/>
    </location>
</feature>
<evidence type="ECO:0000259" key="2">
    <source>
        <dbReference type="PROSITE" id="PS50093"/>
    </source>
</evidence>
<dbReference type="Gene3D" id="2.60.120.260">
    <property type="entry name" value="Galactose-binding domain-like"/>
    <property type="match status" value="1"/>
</dbReference>
<sequence length="477" mass="52582">MKYTKIITGLCFYLAIALTAVSHTACTPDEIEGGLAPAPKSEMVQFTATPTADNPNIITFTNTTPGAFRSIWDFGNGSSAEGNQVSGSFPVEGSYTVKLTIITNGGFASNTQTINIAQTNVSMLDREDYNTLTGGGASNADGKTWVIDRTQPGHMGVGPAEETSPIWWSAPPNDKASEGLYDDEMTFNLNGFAYTYQNNGNTFVNGANAAGLGGAVQGADYTLSHTPPANMTWSISDEGGKKFLVLSNNGFIGYYTGVSRYEILKLTENELYLKAGDGANAANAWWLRLVPKGYEHPVKPRELKMENMFDSFDGNGNMVWKKDQLTFNESYDNPAPLPINTSPKVAMYIKQEGEPYAFANLFADYAYNFDLTTRNVFKLKVFMPGYNDFTTMAGYDWAIKTMLKQVSVKLQDGTLGAPWETQVEIKKEVTQLDKWVELTFDFSPYANRKDLNRIVIQIGGEGHFIPGIFFIDDFRLE</sequence>
<proteinExistence type="predicted"/>
<dbReference type="InterPro" id="IPR013783">
    <property type="entry name" value="Ig-like_fold"/>
</dbReference>
<accession>A0A2U1AZ50</accession>
<keyword evidence="1" id="KW-0732">Signal</keyword>
<dbReference type="InterPro" id="IPR035986">
    <property type="entry name" value="PKD_dom_sf"/>
</dbReference>
<dbReference type="InterPro" id="IPR000601">
    <property type="entry name" value="PKD_dom"/>
</dbReference>
<comment type="caution">
    <text evidence="3">The sequence shown here is derived from an EMBL/GenBank/DDBJ whole genome shotgun (WGS) entry which is preliminary data.</text>
</comment>
<gene>
    <name evidence="3" type="ORF">C8E01_10481</name>
</gene>
<dbReference type="OrthoDB" id="5381604at2"/>
<dbReference type="Pfam" id="PF18911">
    <property type="entry name" value="PKD_4"/>
    <property type="match status" value="1"/>
</dbReference>
<dbReference type="CDD" id="cd00146">
    <property type="entry name" value="PKD"/>
    <property type="match status" value="1"/>
</dbReference>
<name>A0A2U1AZ50_9BACT</name>
<keyword evidence="4" id="KW-1185">Reference proteome</keyword>
<evidence type="ECO:0000313" key="4">
    <source>
        <dbReference type="Proteomes" id="UP000245466"/>
    </source>
</evidence>
<feature type="chain" id="PRO_5015434374" description="PKD domain-containing protein" evidence="1">
    <location>
        <begin position="26"/>
        <end position="477"/>
    </location>
</feature>